<keyword evidence="2 4" id="KW-0503">Monooxygenase</keyword>
<dbReference type="RefSeq" id="WP_165333670.1">
    <property type="nucleotide sequence ID" value="NZ_JAAKZW010000093.1"/>
</dbReference>
<dbReference type="PANTHER" id="PTHR13789">
    <property type="entry name" value="MONOOXYGENASE"/>
    <property type="match status" value="1"/>
</dbReference>
<dbReference type="InterPro" id="IPR036188">
    <property type="entry name" value="FAD/NAD-bd_sf"/>
</dbReference>
<dbReference type="EMBL" id="JAAKZW010000093">
    <property type="protein sequence ID" value="NGO78220.1"/>
    <property type="molecule type" value="Genomic_DNA"/>
</dbReference>
<sequence length="394" mass="42588">MARLRVAVVGGSVAGCAAARALAAFCDVSVYERSTGQFRQRGAGLALRADRYAELSVAGILDDGIPWLALERRLWLLCADGTRLARTGRQFAQSPFPYRSYSWGALWQGLRERVPASVAFHSGTVAVGVRQDATGAEVDLADGTTKRVDLVVGADGYQSVVRAAVFPDAVSRYAGYSALRGRLPASALPHPASAFAERDAPTVVFGSGHLLAFHVPGEDGPEINWLLYSSTPQHREANPTQEAAAPSGQQLRGWDTLMRRELPPYWLELLHKTSPHTMVLQRIGDLAAPRYVQGRVVLIGDAAVQLRPHTGSGALKALQDAAALGRALHSGRPLAERLDTFESERLLVGHRMLELGRRLGETLVLNPPAWAEMDRTRFDAWFESTGQSAVGGGR</sequence>
<dbReference type="PRINTS" id="PR00420">
    <property type="entry name" value="RNGMNOXGNASE"/>
</dbReference>
<evidence type="ECO:0000313" key="4">
    <source>
        <dbReference type="EMBL" id="NGO78220.1"/>
    </source>
</evidence>
<comment type="caution">
    <text evidence="4">The sequence shown here is derived from an EMBL/GenBank/DDBJ whole genome shotgun (WGS) entry which is preliminary data.</text>
</comment>
<dbReference type="AlphaFoldDB" id="A0A6G4XN32"/>
<gene>
    <name evidence="4" type="ORF">G6045_21510</name>
</gene>
<keyword evidence="5" id="KW-1185">Reference proteome</keyword>
<dbReference type="InterPro" id="IPR002938">
    <property type="entry name" value="FAD-bd"/>
</dbReference>
<organism evidence="4 5">
    <name type="scientific">Streptomyces mesophilus</name>
    <dbReference type="NCBI Taxonomy" id="1775132"/>
    <lineage>
        <taxon>Bacteria</taxon>
        <taxon>Bacillati</taxon>
        <taxon>Actinomycetota</taxon>
        <taxon>Actinomycetes</taxon>
        <taxon>Kitasatosporales</taxon>
        <taxon>Streptomycetaceae</taxon>
        <taxon>Streptomyces</taxon>
    </lineage>
</organism>
<dbReference type="PANTHER" id="PTHR13789:SF309">
    <property type="entry name" value="PUTATIVE (AFU_ORTHOLOGUE AFUA_6G14510)-RELATED"/>
    <property type="match status" value="1"/>
</dbReference>
<dbReference type="Gene3D" id="3.50.50.60">
    <property type="entry name" value="FAD/NAD(P)-binding domain"/>
    <property type="match status" value="1"/>
</dbReference>
<name>A0A6G4XN32_9ACTN</name>
<evidence type="ECO:0000313" key="5">
    <source>
        <dbReference type="Proteomes" id="UP000481109"/>
    </source>
</evidence>
<protein>
    <submittedName>
        <fullName evidence="4">Monooxygenase</fullName>
    </submittedName>
</protein>
<keyword evidence="1" id="KW-0560">Oxidoreductase</keyword>
<dbReference type="SUPFAM" id="SSF51905">
    <property type="entry name" value="FAD/NAD(P)-binding domain"/>
    <property type="match status" value="1"/>
</dbReference>
<evidence type="ECO:0000259" key="3">
    <source>
        <dbReference type="Pfam" id="PF01494"/>
    </source>
</evidence>
<dbReference type="Proteomes" id="UP000481109">
    <property type="component" value="Unassembled WGS sequence"/>
</dbReference>
<reference evidence="4 5" key="1">
    <citation type="submission" date="2020-02" db="EMBL/GenBank/DDBJ databases">
        <title>Whole-genome analyses of novel actinobacteria.</title>
        <authorList>
            <person name="Sahin N."/>
            <person name="Tokatli A."/>
        </authorList>
    </citation>
    <scope>NUCLEOTIDE SEQUENCE [LARGE SCALE GENOMIC DNA]</scope>
    <source>
        <strain evidence="4 5">YC504</strain>
    </source>
</reference>
<dbReference type="GO" id="GO:0004497">
    <property type="term" value="F:monooxygenase activity"/>
    <property type="evidence" value="ECO:0007669"/>
    <property type="project" value="UniProtKB-KW"/>
</dbReference>
<feature type="domain" description="FAD-binding" evidence="3">
    <location>
        <begin position="283"/>
        <end position="354"/>
    </location>
</feature>
<dbReference type="PROSITE" id="PS51257">
    <property type="entry name" value="PROKAR_LIPOPROTEIN"/>
    <property type="match status" value="1"/>
</dbReference>
<dbReference type="GO" id="GO:0071949">
    <property type="term" value="F:FAD binding"/>
    <property type="evidence" value="ECO:0007669"/>
    <property type="project" value="InterPro"/>
</dbReference>
<proteinExistence type="predicted"/>
<evidence type="ECO:0000256" key="2">
    <source>
        <dbReference type="ARBA" id="ARBA00023033"/>
    </source>
</evidence>
<accession>A0A6G4XN32</accession>
<dbReference type="InterPro" id="IPR050493">
    <property type="entry name" value="FAD-dep_Monooxygenase_BioMet"/>
</dbReference>
<dbReference type="SUPFAM" id="SSF54373">
    <property type="entry name" value="FAD-linked reductases, C-terminal domain"/>
    <property type="match status" value="1"/>
</dbReference>
<dbReference type="Pfam" id="PF01494">
    <property type="entry name" value="FAD_binding_3"/>
    <property type="match status" value="1"/>
</dbReference>
<evidence type="ECO:0000256" key="1">
    <source>
        <dbReference type="ARBA" id="ARBA00023002"/>
    </source>
</evidence>